<organism evidence="5 6">
    <name type="scientific">Trichoplusia ni</name>
    <name type="common">Cabbage looper</name>
    <dbReference type="NCBI Taxonomy" id="7111"/>
    <lineage>
        <taxon>Eukaryota</taxon>
        <taxon>Metazoa</taxon>
        <taxon>Ecdysozoa</taxon>
        <taxon>Arthropoda</taxon>
        <taxon>Hexapoda</taxon>
        <taxon>Insecta</taxon>
        <taxon>Pterygota</taxon>
        <taxon>Neoptera</taxon>
        <taxon>Endopterygota</taxon>
        <taxon>Lepidoptera</taxon>
        <taxon>Glossata</taxon>
        <taxon>Ditrysia</taxon>
        <taxon>Noctuoidea</taxon>
        <taxon>Noctuidae</taxon>
        <taxon>Plusiinae</taxon>
        <taxon>Trichoplusia</taxon>
    </lineage>
</organism>
<dbReference type="Pfam" id="PF02234">
    <property type="entry name" value="CDI"/>
    <property type="match status" value="1"/>
</dbReference>
<feature type="compositionally biased region" description="Polar residues" evidence="3">
    <location>
        <begin position="96"/>
        <end position="105"/>
    </location>
</feature>
<dbReference type="GO" id="GO:0005634">
    <property type="term" value="C:nucleus"/>
    <property type="evidence" value="ECO:0007669"/>
    <property type="project" value="InterPro"/>
</dbReference>
<dbReference type="InParanoid" id="A0A7E5W6H7"/>
<dbReference type="GO" id="GO:0004861">
    <property type="term" value="F:cyclin-dependent protein serine/threonine kinase inhibitor activity"/>
    <property type="evidence" value="ECO:0007669"/>
    <property type="project" value="InterPro"/>
</dbReference>
<feature type="domain" description="Cyclin-dependent kinase inhibitor" evidence="4">
    <location>
        <begin position="28"/>
        <end position="64"/>
    </location>
</feature>
<evidence type="ECO:0000256" key="1">
    <source>
        <dbReference type="ARBA" id="ARBA00006726"/>
    </source>
</evidence>
<evidence type="ECO:0000256" key="3">
    <source>
        <dbReference type="SAM" id="MobiDB-lite"/>
    </source>
</evidence>
<dbReference type="InterPro" id="IPR044898">
    <property type="entry name" value="CDI_dom_sf"/>
</dbReference>
<evidence type="ECO:0000259" key="4">
    <source>
        <dbReference type="Pfam" id="PF02234"/>
    </source>
</evidence>
<keyword evidence="5" id="KW-1185">Reference proteome</keyword>
<comment type="similarity">
    <text evidence="1">Belongs to the CDI family.</text>
</comment>
<name>A0A7E5W6H7_TRINI</name>
<dbReference type="AlphaFoldDB" id="A0A7E5W6H7"/>
<reference evidence="6" key="1">
    <citation type="submission" date="2025-08" db="UniProtKB">
        <authorList>
            <consortium name="RefSeq"/>
        </authorList>
    </citation>
    <scope>IDENTIFICATION</scope>
</reference>
<sequence>MSRVRPDSNVRRCLFPRSDTEEQAKVDNFNNILQEAIAREIEEKSKKYGFDFKRDRPLDTSYKWLKNKDSNLRYDWIGEKIKVTEGETKENEKVAVQSQNETTPVQVREESVPAMRKRRRDADKVGNTSAKRKIFN</sequence>
<protein>
    <submittedName>
        <fullName evidence="6">Uncharacterized protein LOC113499846</fullName>
    </submittedName>
</protein>
<dbReference type="KEGG" id="tnl:113499846"/>
<dbReference type="Proteomes" id="UP000322000">
    <property type="component" value="Chromosome 13"/>
</dbReference>
<dbReference type="GeneID" id="113499846"/>
<dbReference type="RefSeq" id="XP_026736214.1">
    <property type="nucleotide sequence ID" value="XM_026880413.1"/>
</dbReference>
<accession>A0A7E5W6H7</accession>
<keyword evidence="2" id="KW-0649">Protein kinase inhibitor</keyword>
<evidence type="ECO:0000313" key="5">
    <source>
        <dbReference type="Proteomes" id="UP000322000"/>
    </source>
</evidence>
<evidence type="ECO:0000313" key="6">
    <source>
        <dbReference type="RefSeq" id="XP_026736214.1"/>
    </source>
</evidence>
<dbReference type="OrthoDB" id="9940972at2759"/>
<feature type="region of interest" description="Disordered" evidence="3">
    <location>
        <begin position="94"/>
        <end position="136"/>
    </location>
</feature>
<evidence type="ECO:0000256" key="2">
    <source>
        <dbReference type="ARBA" id="ARBA00023013"/>
    </source>
</evidence>
<dbReference type="InterPro" id="IPR003175">
    <property type="entry name" value="CDI_dom"/>
</dbReference>
<gene>
    <name evidence="6" type="primary">LOC113499846</name>
</gene>
<dbReference type="GO" id="GO:0051726">
    <property type="term" value="P:regulation of cell cycle"/>
    <property type="evidence" value="ECO:0007669"/>
    <property type="project" value="InterPro"/>
</dbReference>
<dbReference type="Gene3D" id="4.10.365.10">
    <property type="entry name" value="p27"/>
    <property type="match status" value="1"/>
</dbReference>
<proteinExistence type="inferred from homology"/>